<accession>A0A326UA59</accession>
<reference evidence="1 2" key="1">
    <citation type="submission" date="2018-06" db="EMBL/GenBank/DDBJ databases">
        <title>Genomic Encyclopedia of Archaeal and Bacterial Type Strains, Phase II (KMG-II): from individual species to whole genera.</title>
        <authorList>
            <person name="Goeker M."/>
        </authorList>
    </citation>
    <scope>NUCLEOTIDE SEQUENCE [LARGE SCALE GENOMIC DNA]</scope>
    <source>
        <strain evidence="1 2">ATCC BAA-1881</strain>
    </source>
</reference>
<evidence type="ECO:0000313" key="2">
    <source>
        <dbReference type="Proteomes" id="UP000248806"/>
    </source>
</evidence>
<comment type="caution">
    <text evidence="1">The sequence shown here is derived from an EMBL/GenBank/DDBJ whole genome shotgun (WGS) entry which is preliminary data.</text>
</comment>
<proteinExistence type="predicted"/>
<sequence>MHIHRADEVSVSLKAASAACPLSSLGLVLLPTDRTLARCPSFGASEAHDVSGFGLMSKVVDITTIFPQRHPLILVSAIVLVADTMRIPDEESSNLLLNTEIDHLAGGLVPHVTDTAFSTTTLLVFGALQLLPSARIVLASGLLFRKLTQVLAPLPFEGADPSPSHDHGHCCVGGDSRQVDFPPDRRWPAPCLELLLLAAVRHRHAAQSHCSKPGYMHHCFQAGREAGPGKGAPCPLAAPHAHAHARRPEQAI</sequence>
<organism evidence="1 2">
    <name type="scientific">Thermosporothrix hazakensis</name>
    <dbReference type="NCBI Taxonomy" id="644383"/>
    <lineage>
        <taxon>Bacteria</taxon>
        <taxon>Bacillati</taxon>
        <taxon>Chloroflexota</taxon>
        <taxon>Ktedonobacteria</taxon>
        <taxon>Ktedonobacterales</taxon>
        <taxon>Thermosporotrichaceae</taxon>
        <taxon>Thermosporothrix</taxon>
    </lineage>
</organism>
<evidence type="ECO:0000313" key="1">
    <source>
        <dbReference type="EMBL" id="PZW32682.1"/>
    </source>
</evidence>
<keyword evidence="2" id="KW-1185">Reference proteome</keyword>
<dbReference type="Proteomes" id="UP000248806">
    <property type="component" value="Unassembled WGS sequence"/>
</dbReference>
<protein>
    <submittedName>
        <fullName evidence="1">Uncharacterized protein</fullName>
    </submittedName>
</protein>
<gene>
    <name evidence="1" type="ORF">EI42_01774</name>
</gene>
<name>A0A326UA59_THEHA</name>
<dbReference type="EMBL" id="QKUF01000004">
    <property type="protein sequence ID" value="PZW32682.1"/>
    <property type="molecule type" value="Genomic_DNA"/>
</dbReference>
<dbReference type="AlphaFoldDB" id="A0A326UA59"/>